<dbReference type="NCBIfam" id="NF003828">
    <property type="entry name" value="PRK05416.1"/>
    <property type="match status" value="1"/>
</dbReference>
<feature type="binding site" evidence="4">
    <location>
        <begin position="68"/>
        <end position="71"/>
    </location>
    <ligand>
        <name>GTP</name>
        <dbReference type="ChEBI" id="CHEBI:37565"/>
    </ligand>
</feature>
<dbReference type="PIRSF" id="PIRSF005052">
    <property type="entry name" value="P-loopkin"/>
    <property type="match status" value="1"/>
</dbReference>
<dbReference type="InterPro" id="IPR053930">
    <property type="entry name" value="RapZ-like_N"/>
</dbReference>
<evidence type="ECO:0000256" key="1">
    <source>
        <dbReference type="ARBA" id="ARBA00022741"/>
    </source>
</evidence>
<dbReference type="InterPro" id="IPR005337">
    <property type="entry name" value="RapZ-like"/>
</dbReference>
<dbReference type="PANTHER" id="PTHR30448:SF0">
    <property type="entry name" value="RNASE ADAPTER PROTEIN RAPZ"/>
    <property type="match status" value="1"/>
</dbReference>
<dbReference type="GO" id="GO:0005525">
    <property type="term" value="F:GTP binding"/>
    <property type="evidence" value="ECO:0007669"/>
    <property type="project" value="UniProtKB-UniRule"/>
</dbReference>
<dbReference type="HAMAP" id="MF_00636">
    <property type="entry name" value="RapZ_like"/>
    <property type="match status" value="1"/>
</dbReference>
<evidence type="ECO:0000259" key="6">
    <source>
        <dbReference type="Pfam" id="PF22740"/>
    </source>
</evidence>
<dbReference type="Proteomes" id="UP000295484">
    <property type="component" value="Unassembled WGS sequence"/>
</dbReference>
<keyword evidence="2 4" id="KW-0067">ATP-binding</keyword>
<dbReference type="InterPro" id="IPR027417">
    <property type="entry name" value="P-loop_NTPase"/>
</dbReference>
<dbReference type="RefSeq" id="WP_134077736.1">
    <property type="nucleotide sequence ID" value="NZ_SOEB01000008.1"/>
</dbReference>
<gene>
    <name evidence="7" type="ORF">EV657_108137</name>
</gene>
<sequence>MSNAAETEPGPRPQRIVLVTGASGAGRSTALNVLEDLGFEAIDNLPISLIPRLLDGPMPGPSLALGVDIRTRDFSARALADLIRALAAAPGLEADVLYLDCRPDVLLRRFSETRRRHPMAPAESPAEGVARELDILGPIRELASSLIDTSDLTIHEFRAEMTARFAPGGAAPLAVSLHSFSYKRGLPLGLDMAFDCRFLRNPYWNPTLRALDGRDPAVVAHVADDPRFTAFLDRISDLAALVLPAHRDEGRSHISIGFGCTGGQHRSVAVAEAVAKRLAATEWQVSIRHRELERRAQGAPARRAGTGA</sequence>
<protein>
    <submittedName>
        <fullName evidence="7">UPF0042 nucleotide-binding protein</fullName>
    </submittedName>
</protein>
<organism evidence="7 8">
    <name type="scientific">Rhodovulum visakhapatnamense</name>
    <dbReference type="NCBI Taxonomy" id="364297"/>
    <lineage>
        <taxon>Bacteria</taxon>
        <taxon>Pseudomonadati</taxon>
        <taxon>Pseudomonadota</taxon>
        <taxon>Alphaproteobacteria</taxon>
        <taxon>Rhodobacterales</taxon>
        <taxon>Paracoccaceae</taxon>
        <taxon>Rhodovulum</taxon>
    </lineage>
</organism>
<comment type="caution">
    <text evidence="7">The sequence shown here is derived from an EMBL/GenBank/DDBJ whole genome shotgun (WGS) entry which is preliminary data.</text>
</comment>
<dbReference type="Pfam" id="PF22740">
    <property type="entry name" value="PapZ_C"/>
    <property type="match status" value="1"/>
</dbReference>
<dbReference type="PANTHER" id="PTHR30448">
    <property type="entry name" value="RNASE ADAPTER PROTEIN RAPZ"/>
    <property type="match status" value="1"/>
</dbReference>
<dbReference type="EMBL" id="SOEB01000008">
    <property type="protein sequence ID" value="TDX29715.1"/>
    <property type="molecule type" value="Genomic_DNA"/>
</dbReference>
<evidence type="ECO:0000256" key="4">
    <source>
        <dbReference type="HAMAP-Rule" id="MF_00636"/>
    </source>
</evidence>
<evidence type="ECO:0000313" key="8">
    <source>
        <dbReference type="Proteomes" id="UP000295484"/>
    </source>
</evidence>
<name>A0A4R8FST9_9RHOB</name>
<keyword evidence="3 4" id="KW-0342">GTP-binding</keyword>
<dbReference type="SUPFAM" id="SSF52540">
    <property type="entry name" value="P-loop containing nucleoside triphosphate hydrolases"/>
    <property type="match status" value="1"/>
</dbReference>
<feature type="domain" description="RapZ C-terminal" evidence="6">
    <location>
        <begin position="174"/>
        <end position="293"/>
    </location>
</feature>
<feature type="binding site" evidence="4">
    <location>
        <begin position="21"/>
        <end position="28"/>
    </location>
    <ligand>
        <name>ATP</name>
        <dbReference type="ChEBI" id="CHEBI:30616"/>
    </ligand>
</feature>
<reference evidence="7 8" key="1">
    <citation type="submission" date="2019-03" db="EMBL/GenBank/DDBJ databases">
        <title>Genomic Encyclopedia of Type Strains, Phase IV (KMG-IV): sequencing the most valuable type-strain genomes for metagenomic binning, comparative biology and taxonomic classification.</title>
        <authorList>
            <person name="Goeker M."/>
        </authorList>
    </citation>
    <scope>NUCLEOTIDE SEQUENCE [LARGE SCALE GENOMIC DNA]</scope>
    <source>
        <strain evidence="7 8">JA181</strain>
    </source>
</reference>
<evidence type="ECO:0000313" key="7">
    <source>
        <dbReference type="EMBL" id="TDX29715.1"/>
    </source>
</evidence>
<dbReference type="AlphaFoldDB" id="A0A4R8FST9"/>
<dbReference type="InterPro" id="IPR053931">
    <property type="entry name" value="RapZ_C"/>
</dbReference>
<dbReference type="GO" id="GO:0005524">
    <property type="term" value="F:ATP binding"/>
    <property type="evidence" value="ECO:0007669"/>
    <property type="project" value="UniProtKB-UniRule"/>
</dbReference>
<keyword evidence="1 4" id="KW-0547">Nucleotide-binding</keyword>
<proteinExistence type="inferred from homology"/>
<evidence type="ECO:0000256" key="2">
    <source>
        <dbReference type="ARBA" id="ARBA00022840"/>
    </source>
</evidence>
<evidence type="ECO:0000259" key="5">
    <source>
        <dbReference type="Pfam" id="PF03668"/>
    </source>
</evidence>
<feature type="domain" description="RapZ-like N-terminal" evidence="5">
    <location>
        <begin position="16"/>
        <end position="166"/>
    </location>
</feature>
<accession>A0A4R8FST9</accession>
<evidence type="ECO:0000256" key="3">
    <source>
        <dbReference type="ARBA" id="ARBA00023134"/>
    </source>
</evidence>
<dbReference type="Pfam" id="PF03668">
    <property type="entry name" value="RapZ-like_N"/>
    <property type="match status" value="1"/>
</dbReference>